<dbReference type="AlphaFoldDB" id="F0SI14"/>
<dbReference type="KEGG" id="pbs:Plabr_3100"/>
<dbReference type="PANTHER" id="PTHR35811">
    <property type="entry name" value="SLR1870 PROTEIN"/>
    <property type="match status" value="1"/>
</dbReference>
<dbReference type="HOGENOM" id="CLU_701407_0_0_0"/>
<dbReference type="EMBL" id="CP002546">
    <property type="protein sequence ID" value="ADY60697.1"/>
    <property type="molecule type" value="Genomic_DNA"/>
</dbReference>
<dbReference type="InterPro" id="IPR021139">
    <property type="entry name" value="NYN"/>
</dbReference>
<evidence type="ECO:0000259" key="1">
    <source>
        <dbReference type="PROSITE" id="PS51644"/>
    </source>
</evidence>
<evidence type="ECO:0000313" key="3">
    <source>
        <dbReference type="Proteomes" id="UP000006860"/>
    </source>
</evidence>
<dbReference type="PROSITE" id="PS51644">
    <property type="entry name" value="HTH_OST"/>
    <property type="match status" value="1"/>
</dbReference>
<gene>
    <name evidence="2" type="ordered locus">Plabr_3100</name>
</gene>
<dbReference type="CDD" id="cd11297">
    <property type="entry name" value="PIN_LabA-like_N_1"/>
    <property type="match status" value="1"/>
</dbReference>
<accession>F0SI14</accession>
<dbReference type="STRING" id="756272.Plabr_3100"/>
<proteinExistence type="predicted"/>
<dbReference type="RefSeq" id="WP_013629418.1">
    <property type="nucleotide sequence ID" value="NC_015174.1"/>
</dbReference>
<feature type="domain" description="HTH OST-type" evidence="1">
    <location>
        <begin position="171"/>
        <end position="245"/>
    </location>
</feature>
<dbReference type="Proteomes" id="UP000006860">
    <property type="component" value="Chromosome"/>
</dbReference>
<organism evidence="2 3">
    <name type="scientific">Rubinisphaera brasiliensis (strain ATCC 49424 / DSM 5305 / JCM 21570 / IAM 15109 / NBRC 103401 / IFAM 1448)</name>
    <name type="common">Planctomyces brasiliensis</name>
    <dbReference type="NCBI Taxonomy" id="756272"/>
    <lineage>
        <taxon>Bacteria</taxon>
        <taxon>Pseudomonadati</taxon>
        <taxon>Planctomycetota</taxon>
        <taxon>Planctomycetia</taxon>
        <taxon>Planctomycetales</taxon>
        <taxon>Planctomycetaceae</taxon>
        <taxon>Rubinisphaera</taxon>
    </lineage>
</organism>
<dbReference type="Gene3D" id="3.40.50.1010">
    <property type="entry name" value="5'-nuclease"/>
    <property type="match status" value="1"/>
</dbReference>
<dbReference type="Pfam" id="PF01936">
    <property type="entry name" value="NYN"/>
    <property type="match status" value="1"/>
</dbReference>
<evidence type="ECO:0000313" key="2">
    <source>
        <dbReference type="EMBL" id="ADY60697.1"/>
    </source>
</evidence>
<dbReference type="GO" id="GO:0004540">
    <property type="term" value="F:RNA nuclease activity"/>
    <property type="evidence" value="ECO:0007669"/>
    <property type="project" value="InterPro"/>
</dbReference>
<dbReference type="eggNOG" id="COG1432">
    <property type="taxonomic scope" value="Bacteria"/>
</dbReference>
<dbReference type="OrthoDB" id="9783963at2"/>
<keyword evidence="3" id="KW-1185">Reference proteome</keyword>
<dbReference type="PANTHER" id="PTHR35811:SF1">
    <property type="entry name" value="HTH OST-TYPE DOMAIN-CONTAINING PROTEIN"/>
    <property type="match status" value="1"/>
</dbReference>
<sequence>MSSENRIAIFVDTENLTGWVKQHGIVRLIEEIGQTGHLFVRKAYGCWEQGNLQVQQQVLNRCGFELVHTFHPVGGKNSADIRITIDVMETVLCHDFETIVLATGDSDFSPLFRRLNQLGKHIIGAGPHSPLSDSVASICQKYIYTDVPPYATPKPAKPVKPLQQPTNGTSSNSEMVRALKLVTRGIEAMGGKPSCSALKNWMSKGQSGFNEKKLGYKRFNDFLRDIDGLSVTESENGTWFASWKKGYAPAISAAPAAVTNPAPAPQPPEKPEATTEDYQRILRKKSWCFVSPQVIETCAECMRTLPPYQRSLIADAIWEQTEAKLERTEAQKAVDLFTKANLLQSHDNTAEVAAVNIEFSCTLKPYSNEEILRRIDRCMLMRLLTALEATSYEFNFECFEPLLHSAWNRENFDSLYEDVATELLDVCVAPTEDAPAGNPAA</sequence>
<reference evidence="3" key="1">
    <citation type="submission" date="2011-02" db="EMBL/GenBank/DDBJ databases">
        <title>The complete genome of Planctomyces brasiliensis DSM 5305.</title>
        <authorList>
            <person name="Lucas S."/>
            <person name="Copeland A."/>
            <person name="Lapidus A."/>
            <person name="Bruce D."/>
            <person name="Goodwin L."/>
            <person name="Pitluck S."/>
            <person name="Kyrpides N."/>
            <person name="Mavromatis K."/>
            <person name="Pagani I."/>
            <person name="Ivanova N."/>
            <person name="Ovchinnikova G."/>
            <person name="Lu M."/>
            <person name="Detter J.C."/>
            <person name="Han C."/>
            <person name="Land M."/>
            <person name="Hauser L."/>
            <person name="Markowitz V."/>
            <person name="Cheng J.-F."/>
            <person name="Hugenholtz P."/>
            <person name="Woyke T."/>
            <person name="Wu D."/>
            <person name="Tindall B."/>
            <person name="Pomrenke H.G."/>
            <person name="Brambilla E."/>
            <person name="Klenk H.-P."/>
            <person name="Eisen J.A."/>
        </authorList>
    </citation>
    <scope>NUCLEOTIDE SEQUENCE [LARGE SCALE GENOMIC DNA]</scope>
    <source>
        <strain evidence="3">ATCC 49424 / DSM 5305 / JCM 21570 / NBRC 103401 / IFAM 1448</strain>
    </source>
</reference>
<name>F0SI14_RUBBR</name>
<protein>
    <recommendedName>
        <fullName evidence="1">HTH OST-type domain-containing protein</fullName>
    </recommendedName>
</protein>
<dbReference type="InterPro" id="IPR025605">
    <property type="entry name" value="OST-HTH/LOTUS_dom"/>
</dbReference>